<keyword evidence="2" id="KW-0418">Kinase</keyword>
<evidence type="ECO:0000256" key="4">
    <source>
        <dbReference type="ARBA" id="ARBA00023163"/>
    </source>
</evidence>
<dbReference type="InterPro" id="IPR003018">
    <property type="entry name" value="GAF"/>
</dbReference>
<dbReference type="Gene3D" id="1.10.10.10">
    <property type="entry name" value="Winged helix-like DNA-binding domain superfamily/Winged helix DNA-binding domain"/>
    <property type="match status" value="1"/>
</dbReference>
<dbReference type="InterPro" id="IPR029016">
    <property type="entry name" value="GAF-like_dom_sf"/>
</dbReference>
<dbReference type="SMART" id="SM01012">
    <property type="entry name" value="ANTAR"/>
    <property type="match status" value="1"/>
</dbReference>
<keyword evidence="4" id="KW-0804">Transcription</keyword>
<dbReference type="InterPro" id="IPR036388">
    <property type="entry name" value="WH-like_DNA-bd_sf"/>
</dbReference>
<evidence type="ECO:0000313" key="6">
    <source>
        <dbReference type="EMBL" id="MFB9838214.1"/>
    </source>
</evidence>
<dbReference type="Proteomes" id="UP001589627">
    <property type="component" value="Unassembled WGS sequence"/>
</dbReference>
<dbReference type="Gene3D" id="3.30.450.40">
    <property type="match status" value="1"/>
</dbReference>
<sequence length="234" mass="25874">MANDKVSAELATALAQMARDLLAQDSLQQTLDRIVRHAVDLVPGCEMAGIMVLQNLRVHTLAATDDLVRTSDRIQGEVRQGPCFDATRIGTESYRVEDMDGEADRWPRYAPRARELGIGSMIGFKLFTEEQNLGALDLYSFRPRALTEYSEQIGWLLASHAAVAFASARADADLHVAISSRQDIGMAVGILMERHKLSTDHAFAVLSRASQRRNVKLREIARRVVETGEAPESV</sequence>
<comment type="caution">
    <text evidence="6">The sequence shown here is derived from an EMBL/GenBank/DDBJ whole genome shotgun (WGS) entry which is preliminary data.</text>
</comment>
<accession>A0ABV5YT11</accession>
<evidence type="ECO:0000313" key="7">
    <source>
        <dbReference type="Proteomes" id="UP001589627"/>
    </source>
</evidence>
<dbReference type="PIRSF" id="PIRSF036625">
    <property type="entry name" value="GAF_ANTAR"/>
    <property type="match status" value="1"/>
</dbReference>
<keyword evidence="3" id="KW-0805">Transcription regulation</keyword>
<dbReference type="InterPro" id="IPR005561">
    <property type="entry name" value="ANTAR"/>
</dbReference>
<dbReference type="EMBL" id="JBHLZP010000480">
    <property type="protein sequence ID" value="MFB9838214.1"/>
    <property type="molecule type" value="Genomic_DNA"/>
</dbReference>
<dbReference type="SUPFAM" id="SSF52172">
    <property type="entry name" value="CheY-like"/>
    <property type="match status" value="1"/>
</dbReference>
<protein>
    <submittedName>
        <fullName evidence="6">GAF and ANTAR domain-containing protein</fullName>
    </submittedName>
</protein>
<gene>
    <name evidence="6" type="ORF">ACFFNX_39220</name>
</gene>
<evidence type="ECO:0000256" key="2">
    <source>
        <dbReference type="ARBA" id="ARBA00022777"/>
    </source>
</evidence>
<evidence type="ECO:0000259" key="5">
    <source>
        <dbReference type="PROSITE" id="PS50921"/>
    </source>
</evidence>
<proteinExistence type="predicted"/>
<feature type="domain" description="ANTAR" evidence="5">
    <location>
        <begin position="164"/>
        <end position="225"/>
    </location>
</feature>
<dbReference type="Pfam" id="PF03861">
    <property type="entry name" value="ANTAR"/>
    <property type="match status" value="1"/>
</dbReference>
<dbReference type="SUPFAM" id="SSF55781">
    <property type="entry name" value="GAF domain-like"/>
    <property type="match status" value="1"/>
</dbReference>
<name>A0ABV5YT11_9ACTN</name>
<dbReference type="PROSITE" id="PS50921">
    <property type="entry name" value="ANTAR"/>
    <property type="match status" value="1"/>
</dbReference>
<organism evidence="6 7">
    <name type="scientific">Actinoallomurus acaciae</name>
    <dbReference type="NCBI Taxonomy" id="502577"/>
    <lineage>
        <taxon>Bacteria</taxon>
        <taxon>Bacillati</taxon>
        <taxon>Actinomycetota</taxon>
        <taxon>Actinomycetes</taxon>
        <taxon>Streptosporangiales</taxon>
        <taxon>Thermomonosporaceae</taxon>
        <taxon>Actinoallomurus</taxon>
    </lineage>
</organism>
<evidence type="ECO:0000256" key="3">
    <source>
        <dbReference type="ARBA" id="ARBA00023015"/>
    </source>
</evidence>
<keyword evidence="1" id="KW-0808">Transferase</keyword>
<evidence type="ECO:0000256" key="1">
    <source>
        <dbReference type="ARBA" id="ARBA00022679"/>
    </source>
</evidence>
<dbReference type="RefSeq" id="WP_378211228.1">
    <property type="nucleotide sequence ID" value="NZ_JBHLZP010000480.1"/>
</dbReference>
<dbReference type="InterPro" id="IPR012074">
    <property type="entry name" value="GAF_ANTAR"/>
</dbReference>
<keyword evidence="7" id="KW-1185">Reference proteome</keyword>
<dbReference type="Pfam" id="PF13185">
    <property type="entry name" value="GAF_2"/>
    <property type="match status" value="1"/>
</dbReference>
<reference evidence="6 7" key="1">
    <citation type="submission" date="2024-09" db="EMBL/GenBank/DDBJ databases">
        <authorList>
            <person name="Sun Q."/>
            <person name="Mori K."/>
        </authorList>
    </citation>
    <scope>NUCLEOTIDE SEQUENCE [LARGE SCALE GENOMIC DNA]</scope>
    <source>
        <strain evidence="6 7">TBRC 0563</strain>
    </source>
</reference>
<dbReference type="InterPro" id="IPR011006">
    <property type="entry name" value="CheY-like_superfamily"/>
</dbReference>